<dbReference type="AlphaFoldDB" id="V5GEE9"/>
<sequence length="142" mass="16422">MTADKTSWYCLSSEIRISVLQLLLQDGFSLADFAAVSREWQAIIELHNFARIKLTSSRLADFGSMIHRNRALVRYIWLCLEPQEYDCTQFAPEYRDILDFSYTDNIMINAAFQDLFSTLGTWEPNGDLLLDISVHPHSESEH</sequence>
<dbReference type="Proteomes" id="UP000018001">
    <property type="component" value="Unassembled WGS sequence"/>
</dbReference>
<dbReference type="InParanoid" id="V5GEE9"/>
<comment type="caution">
    <text evidence="1">The sequence shown here is derived from an EMBL/GenBank/DDBJ whole genome shotgun (WGS) entry which is preliminary data.</text>
</comment>
<organism evidence="1 2">
    <name type="scientific">Byssochlamys spectabilis (strain No. 5 / NBRC 109023)</name>
    <name type="common">Paecilomyces variotii</name>
    <dbReference type="NCBI Taxonomy" id="1356009"/>
    <lineage>
        <taxon>Eukaryota</taxon>
        <taxon>Fungi</taxon>
        <taxon>Dikarya</taxon>
        <taxon>Ascomycota</taxon>
        <taxon>Pezizomycotina</taxon>
        <taxon>Eurotiomycetes</taxon>
        <taxon>Eurotiomycetidae</taxon>
        <taxon>Eurotiales</taxon>
        <taxon>Thermoascaceae</taxon>
        <taxon>Paecilomyces</taxon>
    </lineage>
</organism>
<reference evidence="2" key="1">
    <citation type="journal article" date="2014" name="Genome Announc.">
        <title>Draft genome sequence of the formaldehyde-resistant fungus Byssochlamys spectabilis No. 5 (anamorph Paecilomyces variotii No. 5) (NBRC109023).</title>
        <authorList>
            <person name="Oka T."/>
            <person name="Ekino K."/>
            <person name="Fukuda K."/>
            <person name="Nomura Y."/>
        </authorList>
    </citation>
    <scope>NUCLEOTIDE SEQUENCE [LARGE SCALE GENOMIC DNA]</scope>
    <source>
        <strain evidence="2">No. 5 / NBRC 109023</strain>
    </source>
</reference>
<dbReference type="OrthoDB" id="4802432at2759"/>
<name>V5GEE9_BYSSN</name>
<accession>V5GEE9</accession>
<evidence type="ECO:0008006" key="3">
    <source>
        <dbReference type="Google" id="ProtNLM"/>
    </source>
</evidence>
<dbReference type="HOGENOM" id="CLU_141758_0_0_1"/>
<proteinExistence type="predicted"/>
<protein>
    <recommendedName>
        <fullName evidence="3">F-box domain-containing protein</fullName>
    </recommendedName>
</protein>
<keyword evidence="2" id="KW-1185">Reference proteome</keyword>
<evidence type="ECO:0000313" key="1">
    <source>
        <dbReference type="EMBL" id="GAD99322.1"/>
    </source>
</evidence>
<dbReference type="EMBL" id="BAUL01000291">
    <property type="protein sequence ID" value="GAD99322.1"/>
    <property type="molecule type" value="Genomic_DNA"/>
</dbReference>
<evidence type="ECO:0000313" key="2">
    <source>
        <dbReference type="Proteomes" id="UP000018001"/>
    </source>
</evidence>
<dbReference type="eggNOG" id="ENOG502SM97">
    <property type="taxonomic scope" value="Eukaryota"/>
</dbReference>
<gene>
    <name evidence="1" type="ORF">PVAR5_8034</name>
</gene>